<dbReference type="InterPro" id="IPR027051">
    <property type="entry name" value="XdhC_Rossmann_dom"/>
</dbReference>
<comment type="caution">
    <text evidence="3">The sequence shown here is derived from an EMBL/GenBank/DDBJ whole genome shotgun (WGS) entry which is preliminary data.</text>
</comment>
<dbReference type="Pfam" id="PF02625">
    <property type="entry name" value="XdhC_CoxI"/>
    <property type="match status" value="1"/>
</dbReference>
<organism evidence="3 4">
    <name type="scientific">Sphingosinicella rhizophila</name>
    <dbReference type="NCBI Taxonomy" id="3050082"/>
    <lineage>
        <taxon>Bacteria</taxon>
        <taxon>Pseudomonadati</taxon>
        <taxon>Pseudomonadota</taxon>
        <taxon>Alphaproteobacteria</taxon>
        <taxon>Sphingomonadales</taxon>
        <taxon>Sphingosinicellaceae</taxon>
        <taxon>Sphingosinicella</taxon>
    </lineage>
</organism>
<keyword evidence="4" id="KW-1185">Reference proteome</keyword>
<protein>
    <submittedName>
        <fullName evidence="3">XdhC family protein</fullName>
    </submittedName>
</protein>
<evidence type="ECO:0000313" key="4">
    <source>
        <dbReference type="Proteomes" id="UP001259572"/>
    </source>
</evidence>
<accession>A0ABU3Q6S8</accession>
<dbReference type="InterPro" id="IPR003777">
    <property type="entry name" value="XdhC_CoxI"/>
</dbReference>
<name>A0ABU3Q6S8_9SPHN</name>
<dbReference type="Proteomes" id="UP001259572">
    <property type="component" value="Unassembled WGS sequence"/>
</dbReference>
<dbReference type="PANTHER" id="PTHR30388:SF4">
    <property type="entry name" value="MOLYBDENUM COFACTOR INSERTION CHAPERONE PAOD"/>
    <property type="match status" value="1"/>
</dbReference>
<gene>
    <name evidence="3" type="ORF">RQX22_07580</name>
</gene>
<evidence type="ECO:0000313" key="3">
    <source>
        <dbReference type="EMBL" id="MDT9598804.1"/>
    </source>
</evidence>
<dbReference type="EMBL" id="JAVUPU010000003">
    <property type="protein sequence ID" value="MDT9598804.1"/>
    <property type="molecule type" value="Genomic_DNA"/>
</dbReference>
<dbReference type="InterPro" id="IPR052698">
    <property type="entry name" value="MoCofactor_Util/Proc"/>
</dbReference>
<dbReference type="PANTHER" id="PTHR30388">
    <property type="entry name" value="ALDEHYDE OXIDOREDUCTASE MOLYBDENUM COFACTOR ASSEMBLY PROTEIN"/>
    <property type="match status" value="1"/>
</dbReference>
<evidence type="ECO:0000259" key="2">
    <source>
        <dbReference type="Pfam" id="PF13478"/>
    </source>
</evidence>
<dbReference type="RefSeq" id="WP_315725169.1">
    <property type="nucleotide sequence ID" value="NZ_JAVUPU010000003.1"/>
</dbReference>
<feature type="domain" description="XdhC- CoxI" evidence="1">
    <location>
        <begin position="16"/>
        <end position="81"/>
    </location>
</feature>
<dbReference type="Gene3D" id="3.40.50.720">
    <property type="entry name" value="NAD(P)-binding Rossmann-like Domain"/>
    <property type="match status" value="1"/>
</dbReference>
<sequence length="316" mass="33245">MDGPAEIFSFLTSGSRAGRRGALVTITGLSGPSPRSLGAHMAVLDDGRTAGTLSSGCVEAAISAEALVAIAEKRSRPLRFGTGSPFIDVRLPCGGGMDVLISVDPPGDVLRDAADLLFARSPAALSMDVVGNLSVAASTGTEETGWREDRFTVRHDPKLRILVLGQGAEALAMMELANAFGADAELHSPDRTLFGAIDERGFQYTKLLSISEPAKLSADRWTAIAFLFHDHDWEIALLPSALGTSSFWIGAMGSERTHAARLTALSEQGISKAGLARIAGPIGLIPASRDPATLALSALAEIVQEFGRLTRRPDSR</sequence>
<reference evidence="3 4" key="1">
    <citation type="submission" date="2023-05" db="EMBL/GenBank/DDBJ databases">
        <authorList>
            <person name="Guo Y."/>
        </authorList>
    </citation>
    <scope>NUCLEOTIDE SEQUENCE [LARGE SCALE GENOMIC DNA]</scope>
    <source>
        <strain evidence="3 4">GR2756</strain>
    </source>
</reference>
<feature type="domain" description="XdhC Rossmann" evidence="2">
    <location>
        <begin position="162"/>
        <end position="302"/>
    </location>
</feature>
<evidence type="ECO:0000259" key="1">
    <source>
        <dbReference type="Pfam" id="PF02625"/>
    </source>
</evidence>
<proteinExistence type="predicted"/>
<dbReference type="Pfam" id="PF13478">
    <property type="entry name" value="XdhC_C"/>
    <property type="match status" value="1"/>
</dbReference>